<feature type="signal peptide" evidence="5">
    <location>
        <begin position="1"/>
        <end position="22"/>
    </location>
</feature>
<dbReference type="CDD" id="cd13848">
    <property type="entry name" value="CuRO_1_CopA"/>
    <property type="match status" value="1"/>
</dbReference>
<dbReference type="InterPro" id="IPR034284">
    <property type="entry name" value="CuRO_1_CopA"/>
</dbReference>
<comment type="similarity">
    <text evidence="1">Belongs to the multicopper oxidase family.</text>
</comment>
<evidence type="ECO:0000256" key="4">
    <source>
        <dbReference type="ARBA" id="ARBA00023008"/>
    </source>
</evidence>
<evidence type="ECO:0000259" key="6">
    <source>
        <dbReference type="Pfam" id="PF00394"/>
    </source>
</evidence>
<evidence type="ECO:0000313" key="9">
    <source>
        <dbReference type="EMBL" id="CAJ1372985.1"/>
    </source>
</evidence>
<keyword evidence="3" id="KW-0560">Oxidoreductase</keyword>
<evidence type="ECO:0000259" key="8">
    <source>
        <dbReference type="Pfam" id="PF07732"/>
    </source>
</evidence>
<gene>
    <name evidence="9" type="ORF">EVOR1521_LOCUS2945</name>
</gene>
<dbReference type="InterPro" id="IPR034282">
    <property type="entry name" value="CuRO_2_CopA"/>
</dbReference>
<comment type="caution">
    <text evidence="9">The sequence shown here is derived from an EMBL/GenBank/DDBJ whole genome shotgun (WGS) entry which is preliminary data.</text>
</comment>
<dbReference type="PROSITE" id="PS00079">
    <property type="entry name" value="MULTICOPPER_OXIDASE1"/>
    <property type="match status" value="1"/>
</dbReference>
<sequence length="568" mass="62670">MIGRRLFLASTAALYAAAPSLAKAFTSSIGGTREYTLSIGEIGVNFTGSPSRALAVNGQIPGPALRFVDGEDVVIHVTNNLDVMSSIHWHGLLVPPEMDGVPGISFDGIPPGETFTYRFPIRQAGTYWYHSHSAYQEQQGVYGPLIIEPRKADPAPFDREHTIILSDWLDTDPADVHANLKSMSDYYNYAQRTLGDFLDFASDEGLNLATNERLAWGNMRMTPTDLSDVSGYTFLMNGQTNDRPWFGEISPGERVRLRFINAGAMSYFDIRIPGPRMTVVEADGQAVRPVPVDEFRIAVAETYDVIVEPQDDKAYQIIAEALDRSGFSIGQLGGLQGAPMILPSPRPRSFLSMDDMGGDHGNMNHGGMPAEIQIDHAAMGHSMPMATEMDHAAMGHASPMEMAAPAITRDNEHVPPVDAPGGARVLTYQDLVALEPNDDLRVPDKELTMTLGGNMERYIWTLNGDKFSEATPIYLDYGQRVRITYVNETMMNHPMHLHGMFVELENGQPPETRPRKHIVNVGPGRRYSVTFTADEAGEWAFHCHLLYHMASGMMSKVVVSRVNAELSQ</sequence>
<dbReference type="PANTHER" id="PTHR11709:SF394">
    <property type="entry name" value="FI03373P-RELATED"/>
    <property type="match status" value="1"/>
</dbReference>
<dbReference type="InterPro" id="IPR001117">
    <property type="entry name" value="Cu-oxidase_2nd"/>
</dbReference>
<dbReference type="InterPro" id="IPR045087">
    <property type="entry name" value="Cu-oxidase_fam"/>
</dbReference>
<dbReference type="PROSITE" id="PS00080">
    <property type="entry name" value="MULTICOPPER_OXIDASE2"/>
    <property type="match status" value="1"/>
</dbReference>
<dbReference type="InterPro" id="IPR006376">
    <property type="entry name" value="Cu-R_CopA"/>
</dbReference>
<proteinExistence type="inferred from homology"/>
<dbReference type="CDD" id="cd13896">
    <property type="entry name" value="CuRO_3_CopA"/>
    <property type="match status" value="1"/>
</dbReference>
<dbReference type="Pfam" id="PF00394">
    <property type="entry name" value="Cu-oxidase"/>
    <property type="match status" value="1"/>
</dbReference>
<feature type="domain" description="Plastocyanin-like" evidence="7">
    <location>
        <begin position="445"/>
        <end position="560"/>
    </location>
</feature>
<dbReference type="InterPro" id="IPR034279">
    <property type="entry name" value="CuRO_3_CopA"/>
</dbReference>
<evidence type="ECO:0000256" key="1">
    <source>
        <dbReference type="ARBA" id="ARBA00010609"/>
    </source>
</evidence>
<keyword evidence="4" id="KW-0186">Copper</keyword>
<dbReference type="GO" id="GO:0016491">
    <property type="term" value="F:oxidoreductase activity"/>
    <property type="evidence" value="ECO:0007669"/>
    <property type="project" value="UniProtKB-KW"/>
</dbReference>
<dbReference type="InterPro" id="IPR011707">
    <property type="entry name" value="Cu-oxidase-like_N"/>
</dbReference>
<evidence type="ECO:0000259" key="7">
    <source>
        <dbReference type="Pfam" id="PF07731"/>
    </source>
</evidence>
<evidence type="ECO:0000256" key="2">
    <source>
        <dbReference type="ARBA" id="ARBA00022723"/>
    </source>
</evidence>
<dbReference type="Pfam" id="PF07731">
    <property type="entry name" value="Cu-oxidase_2"/>
    <property type="match status" value="1"/>
</dbReference>
<dbReference type="Proteomes" id="UP001178507">
    <property type="component" value="Unassembled WGS sequence"/>
</dbReference>
<dbReference type="EMBL" id="CAUJNA010000168">
    <property type="protein sequence ID" value="CAJ1372985.1"/>
    <property type="molecule type" value="Genomic_DNA"/>
</dbReference>
<dbReference type="CDD" id="cd13874">
    <property type="entry name" value="CuRO_2_CopA"/>
    <property type="match status" value="1"/>
</dbReference>
<protein>
    <submittedName>
        <fullName evidence="9">Uncharacterized protein</fullName>
    </submittedName>
</protein>
<reference evidence="9" key="1">
    <citation type="submission" date="2023-08" db="EMBL/GenBank/DDBJ databases">
        <authorList>
            <person name="Chen Y."/>
            <person name="Shah S."/>
            <person name="Dougan E. K."/>
            <person name="Thang M."/>
            <person name="Chan C."/>
        </authorList>
    </citation>
    <scope>NUCLEOTIDE SEQUENCE</scope>
</reference>
<evidence type="ECO:0000313" key="10">
    <source>
        <dbReference type="Proteomes" id="UP001178507"/>
    </source>
</evidence>
<dbReference type="Gene3D" id="2.60.40.420">
    <property type="entry name" value="Cupredoxins - blue copper proteins"/>
    <property type="match status" value="3"/>
</dbReference>
<keyword evidence="10" id="KW-1185">Reference proteome</keyword>
<dbReference type="InterPro" id="IPR002355">
    <property type="entry name" value="Cu_oxidase_Cu_BS"/>
</dbReference>
<dbReference type="Pfam" id="PF07732">
    <property type="entry name" value="Cu-oxidase_3"/>
    <property type="match status" value="1"/>
</dbReference>
<dbReference type="InterPro" id="IPR011706">
    <property type="entry name" value="Cu-oxidase_C"/>
</dbReference>
<organism evidence="9 10">
    <name type="scientific">Effrenium voratum</name>
    <dbReference type="NCBI Taxonomy" id="2562239"/>
    <lineage>
        <taxon>Eukaryota</taxon>
        <taxon>Sar</taxon>
        <taxon>Alveolata</taxon>
        <taxon>Dinophyceae</taxon>
        <taxon>Suessiales</taxon>
        <taxon>Symbiodiniaceae</taxon>
        <taxon>Effrenium</taxon>
    </lineage>
</organism>
<evidence type="ECO:0000256" key="5">
    <source>
        <dbReference type="SAM" id="SignalP"/>
    </source>
</evidence>
<dbReference type="InterPro" id="IPR008972">
    <property type="entry name" value="Cupredoxin"/>
</dbReference>
<dbReference type="GO" id="GO:0005507">
    <property type="term" value="F:copper ion binding"/>
    <property type="evidence" value="ECO:0007669"/>
    <property type="project" value="InterPro"/>
</dbReference>
<name>A0AA36HQM4_9DINO</name>
<dbReference type="InterPro" id="IPR033138">
    <property type="entry name" value="Cu_oxidase_CS"/>
</dbReference>
<accession>A0AA36HQM4</accession>
<keyword evidence="5" id="KW-0732">Signal</keyword>
<evidence type="ECO:0000256" key="3">
    <source>
        <dbReference type="ARBA" id="ARBA00023002"/>
    </source>
</evidence>
<dbReference type="AlphaFoldDB" id="A0AA36HQM4"/>
<dbReference type="SUPFAM" id="SSF49503">
    <property type="entry name" value="Cupredoxins"/>
    <property type="match status" value="3"/>
</dbReference>
<dbReference type="NCBIfam" id="TIGR01480">
    <property type="entry name" value="copper_res_A"/>
    <property type="match status" value="1"/>
</dbReference>
<feature type="chain" id="PRO_5041420844" evidence="5">
    <location>
        <begin position="23"/>
        <end position="568"/>
    </location>
</feature>
<dbReference type="PANTHER" id="PTHR11709">
    <property type="entry name" value="MULTI-COPPER OXIDASE"/>
    <property type="match status" value="1"/>
</dbReference>
<feature type="domain" description="Plastocyanin-like" evidence="8">
    <location>
        <begin position="43"/>
        <end position="151"/>
    </location>
</feature>
<feature type="domain" description="Plastocyanin-like" evidence="6">
    <location>
        <begin position="213"/>
        <end position="320"/>
    </location>
</feature>
<keyword evidence="2" id="KW-0479">Metal-binding</keyword>